<organism evidence="6 8">
    <name type="scientific">Jannaschia seohaensis</name>
    <dbReference type="NCBI Taxonomy" id="475081"/>
    <lineage>
        <taxon>Bacteria</taxon>
        <taxon>Pseudomonadati</taxon>
        <taxon>Pseudomonadota</taxon>
        <taxon>Alphaproteobacteria</taxon>
        <taxon>Rhodobacterales</taxon>
        <taxon>Roseobacteraceae</taxon>
        <taxon>Jannaschia</taxon>
    </lineage>
</organism>
<dbReference type="PANTHER" id="PTHR48075">
    <property type="entry name" value="3-HYDROXYACYL-COA DEHYDROGENASE FAMILY PROTEIN"/>
    <property type="match status" value="1"/>
</dbReference>
<dbReference type="InterPro" id="IPR006180">
    <property type="entry name" value="3-OHacyl-CoA_DH_CS"/>
</dbReference>
<dbReference type="InterPro" id="IPR013328">
    <property type="entry name" value="6PGD_dom2"/>
</dbReference>
<dbReference type="InterPro" id="IPR006108">
    <property type="entry name" value="3HC_DH_C"/>
</dbReference>
<comment type="similarity">
    <text evidence="1">Belongs to the 3-hydroxyacyl-CoA dehydrogenase family.</text>
</comment>
<proteinExistence type="inferred from homology"/>
<dbReference type="PANTHER" id="PTHR48075:SF1">
    <property type="entry name" value="LAMBDA-CRYSTALLIN HOMOLOG"/>
    <property type="match status" value="1"/>
</dbReference>
<evidence type="ECO:0000259" key="3">
    <source>
        <dbReference type="Pfam" id="PF00725"/>
    </source>
</evidence>
<evidence type="ECO:0000259" key="4">
    <source>
        <dbReference type="Pfam" id="PF02737"/>
    </source>
</evidence>
<evidence type="ECO:0000256" key="1">
    <source>
        <dbReference type="ARBA" id="ARBA00009463"/>
    </source>
</evidence>
<sequence length="314" mass="33120">MTTTEAPTVTILGAGPIGLSFAAIFLDTGRNVTLIEPDPTRRAEVEAGIARYREAMDLAGLRVGRAAALDLRPALPDATAPALVIECGPERLDAKQAIFADLLARTGPETLLATASSAIPMSQIVPEPAAQARCLVAHPVNPPSVLRLIELVPAPGTRAEHLTRAAALFEGVGFRAVTLGAEIEGFVLNRLQGALLREAYRLVEDGILGPGEIDDVVRLGLGPRWALSGPFETADLNTPGGITAHAARMGPAYKRMGEARGERVDWSPALVERVAADRRARVPEADIPARVAWRAEAVARLVAARDRIAGGGDE</sequence>
<dbReference type="EMBL" id="QGDJ01000007">
    <property type="protein sequence ID" value="PWJ17045.1"/>
    <property type="molecule type" value="Genomic_DNA"/>
</dbReference>
<keyword evidence="7" id="KW-1185">Reference proteome</keyword>
<evidence type="ECO:0000313" key="5">
    <source>
        <dbReference type="EMBL" id="PWJ17045.1"/>
    </source>
</evidence>
<reference evidence="6 8" key="1">
    <citation type="submission" date="2016-10" db="EMBL/GenBank/DDBJ databases">
        <authorList>
            <person name="Cai Z."/>
        </authorList>
    </citation>
    <scope>NUCLEOTIDE SEQUENCE [LARGE SCALE GENOMIC DNA]</scope>
    <source>
        <strain evidence="6 8">DSM 25227</strain>
    </source>
</reference>
<dbReference type="Pfam" id="PF02737">
    <property type="entry name" value="3HCDH_N"/>
    <property type="match status" value="1"/>
</dbReference>
<keyword evidence="2" id="KW-0560">Oxidoreductase</keyword>
<dbReference type="Gene3D" id="3.40.50.720">
    <property type="entry name" value="NAD(P)-binding Rossmann-like Domain"/>
    <property type="match status" value="1"/>
</dbReference>
<dbReference type="RefSeq" id="WP_211317146.1">
    <property type="nucleotide sequence ID" value="NZ_QGDJ01000007.1"/>
</dbReference>
<evidence type="ECO:0000313" key="6">
    <source>
        <dbReference type="EMBL" id="SSA48382.1"/>
    </source>
</evidence>
<name>A0A2Y9C1Q9_9RHOB</name>
<feature type="domain" description="3-hydroxyacyl-CoA dehydrogenase NAD binding" evidence="4">
    <location>
        <begin position="8"/>
        <end position="179"/>
    </location>
</feature>
<dbReference type="Pfam" id="PF00725">
    <property type="entry name" value="3HCDH"/>
    <property type="match status" value="1"/>
</dbReference>
<dbReference type="AlphaFoldDB" id="A0A2Y9C1Q9"/>
<dbReference type="GO" id="GO:0006631">
    <property type="term" value="P:fatty acid metabolic process"/>
    <property type="evidence" value="ECO:0007669"/>
    <property type="project" value="InterPro"/>
</dbReference>
<reference evidence="5 7" key="2">
    <citation type="submission" date="2018-03" db="EMBL/GenBank/DDBJ databases">
        <title>Genomic Encyclopedia of Archaeal and Bacterial Type Strains, Phase II (KMG-II): from individual species to whole genera.</title>
        <authorList>
            <person name="Goeker M."/>
        </authorList>
    </citation>
    <scope>NUCLEOTIDE SEQUENCE [LARGE SCALE GENOMIC DNA]</scope>
    <source>
        <strain evidence="5 7">DSM 25227</strain>
    </source>
</reference>
<dbReference type="InterPro" id="IPR006176">
    <property type="entry name" value="3-OHacyl-CoA_DH_NAD-bd"/>
</dbReference>
<dbReference type="SUPFAM" id="SSF51735">
    <property type="entry name" value="NAD(P)-binding Rossmann-fold domains"/>
    <property type="match status" value="1"/>
</dbReference>
<dbReference type="EMBL" id="UETC01000007">
    <property type="protein sequence ID" value="SSA48382.1"/>
    <property type="molecule type" value="Genomic_DNA"/>
</dbReference>
<evidence type="ECO:0000256" key="2">
    <source>
        <dbReference type="ARBA" id="ARBA00023002"/>
    </source>
</evidence>
<protein>
    <submittedName>
        <fullName evidence="6">3-hydroxyacyl-CoA dehydrogenase</fullName>
    </submittedName>
</protein>
<dbReference type="Proteomes" id="UP000245839">
    <property type="component" value="Unassembled WGS sequence"/>
</dbReference>
<dbReference type="SUPFAM" id="SSF48179">
    <property type="entry name" value="6-phosphogluconate dehydrogenase C-terminal domain-like"/>
    <property type="match status" value="1"/>
</dbReference>
<evidence type="ECO:0000313" key="7">
    <source>
        <dbReference type="Proteomes" id="UP000245839"/>
    </source>
</evidence>
<accession>A0A2Y9C1Q9</accession>
<dbReference type="InterPro" id="IPR008927">
    <property type="entry name" value="6-PGluconate_DH-like_C_sf"/>
</dbReference>
<gene>
    <name evidence="5" type="ORF">BCF38_107159</name>
    <name evidence="6" type="ORF">SAMN05421539_107159</name>
</gene>
<dbReference type="InterPro" id="IPR036291">
    <property type="entry name" value="NAD(P)-bd_dom_sf"/>
</dbReference>
<dbReference type="GO" id="GO:0050104">
    <property type="term" value="F:L-gulonate 3-dehydrogenase activity"/>
    <property type="evidence" value="ECO:0007669"/>
    <property type="project" value="TreeGrafter"/>
</dbReference>
<evidence type="ECO:0000313" key="8">
    <source>
        <dbReference type="Proteomes" id="UP000251571"/>
    </source>
</evidence>
<dbReference type="Gene3D" id="1.10.1040.10">
    <property type="entry name" value="N-(1-d-carboxylethyl)-l-norvaline Dehydrogenase, domain 2"/>
    <property type="match status" value="1"/>
</dbReference>
<dbReference type="Proteomes" id="UP000251571">
    <property type="component" value="Unassembled WGS sequence"/>
</dbReference>
<dbReference type="PROSITE" id="PS00067">
    <property type="entry name" value="3HCDH"/>
    <property type="match status" value="1"/>
</dbReference>
<dbReference type="GO" id="GO:0070403">
    <property type="term" value="F:NAD+ binding"/>
    <property type="evidence" value="ECO:0007669"/>
    <property type="project" value="InterPro"/>
</dbReference>
<feature type="domain" description="3-hydroxyacyl-CoA dehydrogenase C-terminal" evidence="3">
    <location>
        <begin position="185"/>
        <end position="255"/>
    </location>
</feature>